<reference evidence="2" key="1">
    <citation type="submission" date="2018-02" db="EMBL/GenBank/DDBJ databases">
        <title>Rhizophora mucronata_Transcriptome.</title>
        <authorList>
            <person name="Meera S.P."/>
            <person name="Sreeshan A."/>
            <person name="Augustine A."/>
        </authorList>
    </citation>
    <scope>NUCLEOTIDE SEQUENCE</scope>
    <source>
        <tissue evidence="2">Leaf</tissue>
    </source>
</reference>
<accession>A0A2P2PMU2</accession>
<keyword evidence="1" id="KW-1133">Transmembrane helix</keyword>
<keyword evidence="1" id="KW-0812">Transmembrane</keyword>
<evidence type="ECO:0000313" key="2">
    <source>
        <dbReference type="EMBL" id="MBX56066.1"/>
    </source>
</evidence>
<organism evidence="2">
    <name type="scientific">Rhizophora mucronata</name>
    <name type="common">Asiatic mangrove</name>
    <dbReference type="NCBI Taxonomy" id="61149"/>
    <lineage>
        <taxon>Eukaryota</taxon>
        <taxon>Viridiplantae</taxon>
        <taxon>Streptophyta</taxon>
        <taxon>Embryophyta</taxon>
        <taxon>Tracheophyta</taxon>
        <taxon>Spermatophyta</taxon>
        <taxon>Magnoliopsida</taxon>
        <taxon>eudicotyledons</taxon>
        <taxon>Gunneridae</taxon>
        <taxon>Pentapetalae</taxon>
        <taxon>rosids</taxon>
        <taxon>fabids</taxon>
        <taxon>Malpighiales</taxon>
        <taxon>Rhizophoraceae</taxon>
        <taxon>Rhizophora</taxon>
    </lineage>
</organism>
<keyword evidence="1" id="KW-0472">Membrane</keyword>
<sequence>MLGADERFRRKKETNLDRWISCFAASDFIFFSFLTVSSSYVSLVFYQAVEFCLN</sequence>
<dbReference type="EMBL" id="GGEC01075582">
    <property type="protein sequence ID" value="MBX56066.1"/>
    <property type="molecule type" value="Transcribed_RNA"/>
</dbReference>
<protein>
    <submittedName>
        <fullName evidence="2">Uncharacterized protein</fullName>
    </submittedName>
</protein>
<feature type="transmembrane region" description="Helical" evidence="1">
    <location>
        <begin position="20"/>
        <end position="46"/>
    </location>
</feature>
<evidence type="ECO:0000256" key="1">
    <source>
        <dbReference type="SAM" id="Phobius"/>
    </source>
</evidence>
<dbReference type="AlphaFoldDB" id="A0A2P2PMU2"/>
<name>A0A2P2PMU2_RHIMU</name>
<proteinExistence type="predicted"/>